<accession>A0A0D7A8B8</accession>
<gene>
    <name evidence="3" type="ORF">FISHEDRAFT_46075</name>
</gene>
<dbReference type="GO" id="GO:0005634">
    <property type="term" value="C:nucleus"/>
    <property type="evidence" value="ECO:0007669"/>
    <property type="project" value="TreeGrafter"/>
</dbReference>
<dbReference type="GO" id="GO:0000492">
    <property type="term" value="P:box C/D snoRNP assembly"/>
    <property type="evidence" value="ECO:0007669"/>
    <property type="project" value="TreeGrafter"/>
</dbReference>
<proteinExistence type="predicted"/>
<organism evidence="3 4">
    <name type="scientific">Fistulina hepatica ATCC 64428</name>
    <dbReference type="NCBI Taxonomy" id="1128425"/>
    <lineage>
        <taxon>Eukaryota</taxon>
        <taxon>Fungi</taxon>
        <taxon>Dikarya</taxon>
        <taxon>Basidiomycota</taxon>
        <taxon>Agaricomycotina</taxon>
        <taxon>Agaricomycetes</taxon>
        <taxon>Agaricomycetidae</taxon>
        <taxon>Agaricales</taxon>
        <taxon>Fistulinaceae</taxon>
        <taxon>Fistulina</taxon>
    </lineage>
</organism>
<dbReference type="PANTHER" id="PTHR13309:SF0">
    <property type="entry name" value="FMR1-INTERACTING PROTEIN NUFIP1"/>
    <property type="match status" value="1"/>
</dbReference>
<name>A0A0D7A8B8_9AGAR</name>
<keyword evidence="4" id="KW-1185">Reference proteome</keyword>
<reference evidence="3 4" key="1">
    <citation type="journal article" date="2015" name="Fungal Genet. Biol.">
        <title>Evolution of novel wood decay mechanisms in Agaricales revealed by the genome sequences of Fistulina hepatica and Cylindrobasidium torrendii.</title>
        <authorList>
            <person name="Floudas D."/>
            <person name="Held B.W."/>
            <person name="Riley R."/>
            <person name="Nagy L.G."/>
            <person name="Koehler G."/>
            <person name="Ransdell A.S."/>
            <person name="Younus H."/>
            <person name="Chow J."/>
            <person name="Chiniquy J."/>
            <person name="Lipzen A."/>
            <person name="Tritt A."/>
            <person name="Sun H."/>
            <person name="Haridas S."/>
            <person name="LaButti K."/>
            <person name="Ohm R.A."/>
            <person name="Kues U."/>
            <person name="Blanchette R.A."/>
            <person name="Grigoriev I.V."/>
            <person name="Minto R.E."/>
            <person name="Hibbett D.S."/>
        </authorList>
    </citation>
    <scope>NUCLEOTIDE SEQUENCE [LARGE SCALE GENOMIC DNA]</scope>
    <source>
        <strain evidence="3 4">ATCC 64428</strain>
    </source>
</reference>
<feature type="compositionally biased region" description="Polar residues" evidence="1">
    <location>
        <begin position="204"/>
        <end position="222"/>
    </location>
</feature>
<dbReference type="Pfam" id="PF10453">
    <property type="entry name" value="NUFIP1"/>
    <property type="match status" value="1"/>
</dbReference>
<evidence type="ECO:0000259" key="2">
    <source>
        <dbReference type="Pfam" id="PF10453"/>
    </source>
</evidence>
<dbReference type="PANTHER" id="PTHR13309">
    <property type="entry name" value="NUCLEAR FRAGILE X MENTAL RETARDATION PROTEIN INTERACTING PROTEIN 1"/>
    <property type="match status" value="1"/>
</dbReference>
<evidence type="ECO:0000256" key="1">
    <source>
        <dbReference type="SAM" id="MobiDB-lite"/>
    </source>
</evidence>
<feature type="domain" description="FMR1-interacting protein 1 conserved" evidence="2">
    <location>
        <begin position="106"/>
        <end position="157"/>
    </location>
</feature>
<dbReference type="InterPro" id="IPR039136">
    <property type="entry name" value="NUFIP1-like"/>
</dbReference>
<dbReference type="EMBL" id="KN882016">
    <property type="protein sequence ID" value="KIY47038.1"/>
    <property type="molecule type" value="Genomic_DNA"/>
</dbReference>
<protein>
    <recommendedName>
        <fullName evidence="2">FMR1-interacting protein 1 conserved domain-containing protein</fullName>
    </recommendedName>
</protein>
<evidence type="ECO:0000313" key="4">
    <source>
        <dbReference type="Proteomes" id="UP000054144"/>
    </source>
</evidence>
<feature type="region of interest" description="Disordered" evidence="1">
    <location>
        <begin position="136"/>
        <end position="311"/>
    </location>
</feature>
<sequence>MPYSSGANMSRQTNQYGYSFSATYPQSYTQTSSSSSTPGGVRSSFNPAAMSSWYQTGQARCSYKGCSFQGSSKSVEIHMMDRHLIYPRGWEKRKNADDWDADPSLKGKPLPIQGTTITLDDPEVLTKWIAERKKRWPTEEHAAEKKRKLAEAVQSGQISPDDPLLGRKRRKTEDGHNRGGRGGGRGRGRGRRRGTFTMRPPVTKSETQNAGDEPQTPATPKQTALALLVDGPSSSSSDSGSDDGPPEETSSRIPSKPISKNVAPTSATHVLDGAVDASADRVDTIPTPMPPRPRQKGKTSTPKRPPSYPFTQRPSLLRQLLLPEIRITLSNLSQAMRFIVDNDFFDDFELKPGQGQEEPSIVVISSNESGPDPATKAHQQASNVMAVGHSQDLYGILE</sequence>
<feature type="compositionally biased region" description="Basic residues" evidence="1">
    <location>
        <begin position="184"/>
        <end position="194"/>
    </location>
</feature>
<dbReference type="InterPro" id="IPR019496">
    <property type="entry name" value="NUFIP1_cons_dom"/>
</dbReference>
<dbReference type="GO" id="GO:0003723">
    <property type="term" value="F:RNA binding"/>
    <property type="evidence" value="ECO:0007669"/>
    <property type="project" value="InterPro"/>
</dbReference>
<dbReference type="AlphaFoldDB" id="A0A0D7A8B8"/>
<feature type="region of interest" description="Disordered" evidence="1">
    <location>
        <begin position="95"/>
        <end position="114"/>
    </location>
</feature>
<dbReference type="OrthoDB" id="273070at2759"/>
<dbReference type="Proteomes" id="UP000054144">
    <property type="component" value="Unassembled WGS sequence"/>
</dbReference>
<feature type="compositionally biased region" description="Low complexity" evidence="1">
    <location>
        <begin position="230"/>
        <end position="239"/>
    </location>
</feature>
<evidence type="ECO:0000313" key="3">
    <source>
        <dbReference type="EMBL" id="KIY47038.1"/>
    </source>
</evidence>